<dbReference type="EMBL" id="BMLS01000001">
    <property type="protein sequence ID" value="GGO64880.1"/>
    <property type="molecule type" value="Genomic_DNA"/>
</dbReference>
<feature type="transmembrane region" description="Helical" evidence="1">
    <location>
        <begin position="43"/>
        <end position="64"/>
    </location>
</feature>
<evidence type="ECO:0000313" key="2">
    <source>
        <dbReference type="EMBL" id="GGO64880.1"/>
    </source>
</evidence>
<proteinExistence type="predicted"/>
<dbReference type="Proteomes" id="UP000606935">
    <property type="component" value="Unassembled WGS sequence"/>
</dbReference>
<name>A0A917YUK7_9ALTE</name>
<keyword evidence="1" id="KW-0812">Transmembrane</keyword>
<evidence type="ECO:0000313" key="3">
    <source>
        <dbReference type="Proteomes" id="UP000606935"/>
    </source>
</evidence>
<gene>
    <name evidence="2" type="ORF">GCM10010982_05360</name>
</gene>
<keyword evidence="3" id="KW-1185">Reference proteome</keyword>
<feature type="transmembrane region" description="Helical" evidence="1">
    <location>
        <begin position="12"/>
        <end position="37"/>
    </location>
</feature>
<dbReference type="AlphaFoldDB" id="A0A917YUK7"/>
<protein>
    <recommendedName>
        <fullName evidence="4">DUF3649 domain-containing protein</fullName>
    </recommendedName>
</protein>
<organism evidence="2 3">
    <name type="scientific">Bowmanella pacifica</name>
    <dbReference type="NCBI Taxonomy" id="502051"/>
    <lineage>
        <taxon>Bacteria</taxon>
        <taxon>Pseudomonadati</taxon>
        <taxon>Pseudomonadota</taxon>
        <taxon>Gammaproteobacteria</taxon>
        <taxon>Alteromonadales</taxon>
        <taxon>Alteromonadaceae</taxon>
        <taxon>Bowmanella</taxon>
    </lineage>
</organism>
<keyword evidence="1" id="KW-1133">Transmembrane helix</keyword>
<evidence type="ECO:0000256" key="1">
    <source>
        <dbReference type="SAM" id="Phobius"/>
    </source>
</evidence>
<sequence length="95" mass="10216">MSVVSRHSFGVLLRVSCAALLGYLATAETAVLAAWILPLEPMSAVLTSMLLSFLLYSGCIMWAFHVRQHWRALTDLGGLWLLALLVNNAMVGGAG</sequence>
<accession>A0A917YUK7</accession>
<evidence type="ECO:0008006" key="4">
    <source>
        <dbReference type="Google" id="ProtNLM"/>
    </source>
</evidence>
<comment type="caution">
    <text evidence="2">The sequence shown here is derived from an EMBL/GenBank/DDBJ whole genome shotgun (WGS) entry which is preliminary data.</text>
</comment>
<dbReference type="RefSeq" id="WP_188689910.1">
    <property type="nucleotide sequence ID" value="NZ_BMLS01000001.1"/>
</dbReference>
<keyword evidence="1" id="KW-0472">Membrane</keyword>
<reference evidence="2" key="2">
    <citation type="submission" date="2020-09" db="EMBL/GenBank/DDBJ databases">
        <authorList>
            <person name="Sun Q."/>
            <person name="Zhou Y."/>
        </authorList>
    </citation>
    <scope>NUCLEOTIDE SEQUENCE</scope>
    <source>
        <strain evidence="2">CGMCC 1.7086</strain>
    </source>
</reference>
<reference evidence="2" key="1">
    <citation type="journal article" date="2014" name="Int. J. Syst. Evol. Microbiol.">
        <title>Complete genome sequence of Corynebacterium casei LMG S-19264T (=DSM 44701T), isolated from a smear-ripened cheese.</title>
        <authorList>
            <consortium name="US DOE Joint Genome Institute (JGI-PGF)"/>
            <person name="Walter F."/>
            <person name="Albersmeier A."/>
            <person name="Kalinowski J."/>
            <person name="Ruckert C."/>
        </authorList>
    </citation>
    <scope>NUCLEOTIDE SEQUENCE</scope>
    <source>
        <strain evidence="2">CGMCC 1.7086</strain>
    </source>
</reference>